<dbReference type="PROSITE" id="PS00624">
    <property type="entry name" value="GMC_OXRED_2"/>
    <property type="match status" value="1"/>
</dbReference>
<feature type="active site" description="Proton acceptor" evidence="6">
    <location>
        <position position="553"/>
    </location>
</feature>
<dbReference type="Pfam" id="PF05199">
    <property type="entry name" value="GMC_oxred_C"/>
    <property type="match status" value="1"/>
</dbReference>
<feature type="active site" description="Proton donor" evidence="6">
    <location>
        <position position="510"/>
    </location>
</feature>
<name>A0A4Z0YP50_9PEZI</name>
<feature type="binding site" evidence="7">
    <location>
        <position position="238"/>
    </location>
    <ligand>
        <name>FAD</name>
        <dbReference type="ChEBI" id="CHEBI:57692"/>
    </ligand>
</feature>
<evidence type="ECO:0000256" key="3">
    <source>
        <dbReference type="ARBA" id="ARBA00022630"/>
    </source>
</evidence>
<dbReference type="SUPFAM" id="SSF54373">
    <property type="entry name" value="FAD-linked reductases, C-terminal domain"/>
    <property type="match status" value="1"/>
</dbReference>
<dbReference type="GO" id="GO:0050660">
    <property type="term" value="F:flavin adenine dinucleotide binding"/>
    <property type="evidence" value="ECO:0007669"/>
    <property type="project" value="InterPro"/>
</dbReference>
<gene>
    <name evidence="11" type="ORF">E0Z10_g6978</name>
</gene>
<keyword evidence="3 8" id="KW-0285">Flavoprotein</keyword>
<dbReference type="Proteomes" id="UP000297716">
    <property type="component" value="Unassembled WGS sequence"/>
</dbReference>
<reference evidence="11 12" key="1">
    <citation type="submission" date="2019-03" db="EMBL/GenBank/DDBJ databases">
        <title>Draft genome sequence of Xylaria hypoxylon DSM 108379, a ubiquitous saprotrophic-parasitic fungi on hardwood.</title>
        <authorList>
            <person name="Buettner E."/>
            <person name="Leonhardt S."/>
            <person name="Gebauer A.M."/>
            <person name="Liers C."/>
            <person name="Hofrichter M."/>
            <person name="Kellner H."/>
        </authorList>
    </citation>
    <scope>NUCLEOTIDE SEQUENCE [LARGE SCALE GENOMIC DNA]</scope>
    <source>
        <strain evidence="11 12">DSM 108379</strain>
    </source>
</reference>
<dbReference type="InterPro" id="IPR036188">
    <property type="entry name" value="FAD/NAD-bd_sf"/>
</dbReference>
<dbReference type="EMBL" id="SKBN01000153">
    <property type="protein sequence ID" value="TGJ81798.1"/>
    <property type="molecule type" value="Genomic_DNA"/>
</dbReference>
<organism evidence="11 12">
    <name type="scientific">Xylaria hypoxylon</name>
    <dbReference type="NCBI Taxonomy" id="37992"/>
    <lineage>
        <taxon>Eukaryota</taxon>
        <taxon>Fungi</taxon>
        <taxon>Dikarya</taxon>
        <taxon>Ascomycota</taxon>
        <taxon>Pezizomycotina</taxon>
        <taxon>Sordariomycetes</taxon>
        <taxon>Xylariomycetidae</taxon>
        <taxon>Xylariales</taxon>
        <taxon>Xylariaceae</taxon>
        <taxon>Xylaria</taxon>
    </lineage>
</organism>
<protein>
    <recommendedName>
        <fullName evidence="9 10">Glucose-methanol-choline oxidoreductase N-terminal domain-containing protein</fullName>
    </recommendedName>
</protein>
<dbReference type="Pfam" id="PF00732">
    <property type="entry name" value="GMC_oxred_N"/>
    <property type="match status" value="1"/>
</dbReference>
<dbReference type="PIRSF" id="PIRSF000137">
    <property type="entry name" value="Alcohol_oxidase"/>
    <property type="match status" value="1"/>
</dbReference>
<evidence type="ECO:0000256" key="7">
    <source>
        <dbReference type="PIRSR" id="PIRSR000137-2"/>
    </source>
</evidence>
<evidence type="ECO:0000256" key="6">
    <source>
        <dbReference type="PIRSR" id="PIRSR000137-1"/>
    </source>
</evidence>
<evidence type="ECO:0000256" key="5">
    <source>
        <dbReference type="ARBA" id="ARBA00023002"/>
    </source>
</evidence>
<dbReference type="GO" id="GO:0016614">
    <property type="term" value="F:oxidoreductase activity, acting on CH-OH group of donors"/>
    <property type="evidence" value="ECO:0007669"/>
    <property type="project" value="InterPro"/>
</dbReference>
<evidence type="ECO:0000313" key="11">
    <source>
        <dbReference type="EMBL" id="TGJ81798.1"/>
    </source>
</evidence>
<sequence>MNERWHVVKHLTTSSPARTCGLVLANRLSADPKIRVAVIEPGEDVRDNVNVTDPALFTVPFGTSIDWQYSTTPQPAAGNRTIPWHAGKAIGGTSTINGMTYIRGDRAQFDAWEALGNEGWNWESLYPYYKKTEKFTVPSGAQMAAGATYDPEVHGETGHVHTGFPFSFTNSSFHELATNTWAGLGYPLNEDVNAGSVRGFSTWPQTLDRDRNIRFDAARSYYYPVEDRPNLTLIRGTVKRIIWSRSSVAGGIAVAEGVEYVSPDGELVDVTAAEEVILSAGALRSPLILESSGVGNPSLLNSLGIETRVDLPGVGEYLQEQPNTVLVYSSTLNWSGSAPYATFSTAQDMFGDETSSIETSTLAQIPDWAKKVAAASNGAVEAANVEKLFRVQHDLVFRQNATLGETLTTISGGYFVSAMWLLLPFSWGSVHLTSVEAINAPAIDPKYFLVDFDLDVQIGLGRLAQKFWHTKPMGDFVDGSVSPIDGVLPLNATDKQWTSYIGDSLMPNHHPIGTASMMSRELGGVVDPKLRVYGTKNVRVVDSSILPLQFSGHLTATLYAVAERAAELIIEAA</sequence>
<dbReference type="PANTHER" id="PTHR11552">
    <property type="entry name" value="GLUCOSE-METHANOL-CHOLINE GMC OXIDOREDUCTASE"/>
    <property type="match status" value="1"/>
</dbReference>
<dbReference type="SUPFAM" id="SSF51905">
    <property type="entry name" value="FAD/NAD(P)-binding domain"/>
    <property type="match status" value="1"/>
</dbReference>
<dbReference type="STRING" id="37992.A0A4Z0YP50"/>
<evidence type="ECO:0000313" key="12">
    <source>
        <dbReference type="Proteomes" id="UP000297716"/>
    </source>
</evidence>
<dbReference type="PROSITE" id="PS00623">
    <property type="entry name" value="GMC_OXRED_1"/>
    <property type="match status" value="1"/>
</dbReference>
<comment type="similarity">
    <text evidence="2 8">Belongs to the GMC oxidoreductase family.</text>
</comment>
<evidence type="ECO:0000256" key="8">
    <source>
        <dbReference type="RuleBase" id="RU003968"/>
    </source>
</evidence>
<dbReference type="Gene3D" id="3.50.50.60">
    <property type="entry name" value="FAD/NAD(P)-binding domain"/>
    <property type="match status" value="1"/>
</dbReference>
<dbReference type="InterPro" id="IPR027424">
    <property type="entry name" value="Glucose_Oxidase_domain_2"/>
</dbReference>
<dbReference type="OrthoDB" id="269227at2759"/>
<dbReference type="PANTHER" id="PTHR11552:SF201">
    <property type="entry name" value="GLUCOSE-METHANOL-CHOLINE OXIDOREDUCTASE N-TERMINAL DOMAIN-CONTAINING PROTEIN"/>
    <property type="match status" value="1"/>
</dbReference>
<evidence type="ECO:0000256" key="1">
    <source>
        <dbReference type="ARBA" id="ARBA00001974"/>
    </source>
</evidence>
<keyword evidence="5" id="KW-0560">Oxidoreductase</keyword>
<keyword evidence="12" id="KW-1185">Reference proteome</keyword>
<keyword evidence="4 7" id="KW-0274">FAD</keyword>
<feature type="binding site" evidence="7">
    <location>
        <position position="93"/>
    </location>
    <ligand>
        <name>FAD</name>
        <dbReference type="ChEBI" id="CHEBI:57692"/>
    </ligand>
</feature>
<evidence type="ECO:0000259" key="10">
    <source>
        <dbReference type="PROSITE" id="PS00624"/>
    </source>
</evidence>
<comment type="cofactor">
    <cofactor evidence="1 7">
        <name>FAD</name>
        <dbReference type="ChEBI" id="CHEBI:57692"/>
    </cofactor>
</comment>
<evidence type="ECO:0000256" key="4">
    <source>
        <dbReference type="ARBA" id="ARBA00022827"/>
    </source>
</evidence>
<evidence type="ECO:0000256" key="2">
    <source>
        <dbReference type="ARBA" id="ARBA00010790"/>
    </source>
</evidence>
<dbReference type="InterPro" id="IPR000172">
    <property type="entry name" value="GMC_OxRdtase_N"/>
</dbReference>
<feature type="domain" description="Glucose-methanol-choline oxidoreductase N-terminal" evidence="9">
    <location>
        <begin position="87"/>
        <end position="110"/>
    </location>
</feature>
<dbReference type="InterPro" id="IPR012132">
    <property type="entry name" value="GMC_OxRdtase"/>
</dbReference>
<evidence type="ECO:0000259" key="9">
    <source>
        <dbReference type="PROSITE" id="PS00623"/>
    </source>
</evidence>
<dbReference type="AlphaFoldDB" id="A0A4Z0YP50"/>
<feature type="domain" description="Glucose-methanol-choline oxidoreductase N-terminal" evidence="10">
    <location>
        <begin position="281"/>
        <end position="295"/>
    </location>
</feature>
<dbReference type="Gene3D" id="3.30.560.10">
    <property type="entry name" value="Glucose Oxidase, domain 3"/>
    <property type="match status" value="1"/>
</dbReference>
<accession>A0A4Z0YP50</accession>
<proteinExistence type="inferred from homology"/>
<comment type="caution">
    <text evidence="11">The sequence shown here is derived from an EMBL/GenBank/DDBJ whole genome shotgun (WGS) entry which is preliminary data.</text>
</comment>
<dbReference type="Gene3D" id="4.10.450.10">
    <property type="entry name" value="Glucose Oxidase, domain 2"/>
    <property type="match status" value="1"/>
</dbReference>
<dbReference type="InterPro" id="IPR007867">
    <property type="entry name" value="GMC_OxRtase_C"/>
</dbReference>